<evidence type="ECO:0000313" key="6">
    <source>
        <dbReference type="EMBL" id="MFC5134219.1"/>
    </source>
</evidence>
<evidence type="ECO:0000256" key="1">
    <source>
        <dbReference type="ARBA" id="ARBA00022553"/>
    </source>
</evidence>
<comment type="caution">
    <text evidence="6">The sequence shown here is derived from an EMBL/GenBank/DDBJ whole genome shotgun (WGS) entry which is preliminary data.</text>
</comment>
<dbReference type="SMART" id="SM00448">
    <property type="entry name" value="REC"/>
    <property type="match status" value="1"/>
</dbReference>
<dbReference type="AlphaFoldDB" id="A0ABD5QRH3"/>
<feature type="domain" description="Response regulatory" evidence="4">
    <location>
        <begin position="6"/>
        <end position="122"/>
    </location>
</feature>
<dbReference type="SUPFAM" id="SSF52172">
    <property type="entry name" value="CheY-like"/>
    <property type="match status" value="1"/>
</dbReference>
<organism evidence="6 7">
    <name type="scientific">Halorubrum glutamatedens</name>
    <dbReference type="NCBI Taxonomy" id="2707018"/>
    <lineage>
        <taxon>Archaea</taxon>
        <taxon>Methanobacteriati</taxon>
        <taxon>Methanobacteriota</taxon>
        <taxon>Stenosarchaea group</taxon>
        <taxon>Halobacteria</taxon>
        <taxon>Halobacteriales</taxon>
        <taxon>Haloferacaceae</taxon>
        <taxon>Halorubrum</taxon>
    </lineage>
</organism>
<dbReference type="Pfam" id="PF08447">
    <property type="entry name" value="PAS_3"/>
    <property type="match status" value="1"/>
</dbReference>
<evidence type="ECO:0000256" key="3">
    <source>
        <dbReference type="PROSITE-ProRule" id="PRU00169"/>
    </source>
</evidence>
<reference evidence="6 7" key="1">
    <citation type="journal article" date="2019" name="Int. J. Syst. Evol. Microbiol.">
        <title>The Global Catalogue of Microorganisms (GCM) 10K type strain sequencing project: providing services to taxonomists for standard genome sequencing and annotation.</title>
        <authorList>
            <consortium name="The Broad Institute Genomics Platform"/>
            <consortium name="The Broad Institute Genome Sequencing Center for Infectious Disease"/>
            <person name="Wu L."/>
            <person name="Ma J."/>
        </authorList>
    </citation>
    <scope>NUCLEOTIDE SEQUENCE [LARGE SCALE GENOMIC DNA]</scope>
    <source>
        <strain evidence="6 7">CGMCC 1.16026</strain>
    </source>
</reference>
<feature type="domain" description="PAS" evidence="5">
    <location>
        <begin position="137"/>
        <end position="210"/>
    </location>
</feature>
<keyword evidence="1 3" id="KW-0597">Phosphoprotein</keyword>
<dbReference type="SUPFAM" id="SSF55785">
    <property type="entry name" value="PYP-like sensor domain (PAS domain)"/>
    <property type="match status" value="1"/>
</dbReference>
<protein>
    <submittedName>
        <fullName evidence="6">Response regulator</fullName>
    </submittedName>
</protein>
<dbReference type="Pfam" id="PF00072">
    <property type="entry name" value="Response_reg"/>
    <property type="match status" value="1"/>
</dbReference>
<dbReference type="RefSeq" id="WP_122104486.1">
    <property type="nucleotide sequence ID" value="NZ_JBHSKV010000007.1"/>
</dbReference>
<evidence type="ECO:0000259" key="5">
    <source>
        <dbReference type="PROSITE" id="PS50112"/>
    </source>
</evidence>
<evidence type="ECO:0000259" key="4">
    <source>
        <dbReference type="PROSITE" id="PS50110"/>
    </source>
</evidence>
<accession>A0ABD5QRH3</accession>
<dbReference type="PANTHER" id="PTHR44591:SF14">
    <property type="entry name" value="PROTEIN PILG"/>
    <property type="match status" value="1"/>
</dbReference>
<dbReference type="InterPro" id="IPR035965">
    <property type="entry name" value="PAS-like_dom_sf"/>
</dbReference>
<dbReference type="PROSITE" id="PS50112">
    <property type="entry name" value="PAS"/>
    <property type="match status" value="1"/>
</dbReference>
<keyword evidence="7" id="KW-1185">Reference proteome</keyword>
<dbReference type="SMART" id="SM00091">
    <property type="entry name" value="PAS"/>
    <property type="match status" value="1"/>
</dbReference>
<name>A0ABD5QRH3_9EURY</name>
<dbReference type="InterPro" id="IPR001789">
    <property type="entry name" value="Sig_transdc_resp-reg_receiver"/>
</dbReference>
<dbReference type="EMBL" id="JBHSKV010000007">
    <property type="protein sequence ID" value="MFC5134219.1"/>
    <property type="molecule type" value="Genomic_DNA"/>
</dbReference>
<dbReference type="PANTHER" id="PTHR44591">
    <property type="entry name" value="STRESS RESPONSE REGULATOR PROTEIN 1"/>
    <property type="match status" value="1"/>
</dbReference>
<feature type="modified residue" description="4-aspartylphosphate" evidence="3">
    <location>
        <position position="57"/>
    </location>
</feature>
<dbReference type="InterPro" id="IPR011006">
    <property type="entry name" value="CheY-like_superfamily"/>
</dbReference>
<sequence length="260" mass="29356">MNGSISVLHVDDEAGFAEMTATFLEREDDRLEVETATSADEGLDLLDDAEYQCVVSDYDMPGRNGIEFLCRIRERWVDLPVILFTGKGNEEIASEAISAGVTDYLQKGSGTDQYEILANRVTNAVSKLRAERQVEEERRRFRTLFDRLSQPTVEVEYEAGEPIVERVNPAFEETFGYDVDEIVGDSLDAYIVPEDRTQGAKRINRHVQDGGRLHSEAVTRRTADGLRRFLLQNAVYDDGSGGFAIYSDITEREEIEDPER</sequence>
<dbReference type="CDD" id="cd00130">
    <property type="entry name" value="PAS"/>
    <property type="match status" value="1"/>
</dbReference>
<dbReference type="PROSITE" id="PS50110">
    <property type="entry name" value="RESPONSE_REGULATORY"/>
    <property type="match status" value="1"/>
</dbReference>
<dbReference type="NCBIfam" id="TIGR00229">
    <property type="entry name" value="sensory_box"/>
    <property type="match status" value="1"/>
</dbReference>
<proteinExistence type="predicted"/>
<evidence type="ECO:0000313" key="7">
    <source>
        <dbReference type="Proteomes" id="UP001596145"/>
    </source>
</evidence>
<dbReference type="InterPro" id="IPR013655">
    <property type="entry name" value="PAS_fold_3"/>
</dbReference>
<dbReference type="InterPro" id="IPR050595">
    <property type="entry name" value="Bact_response_regulator"/>
</dbReference>
<keyword evidence="2" id="KW-0902">Two-component regulatory system</keyword>
<dbReference type="GO" id="GO:0000160">
    <property type="term" value="P:phosphorelay signal transduction system"/>
    <property type="evidence" value="ECO:0007669"/>
    <property type="project" value="UniProtKB-KW"/>
</dbReference>
<dbReference type="InterPro" id="IPR000014">
    <property type="entry name" value="PAS"/>
</dbReference>
<gene>
    <name evidence="6" type="ORF">ACFPJA_05735</name>
</gene>
<dbReference type="CDD" id="cd00156">
    <property type="entry name" value="REC"/>
    <property type="match status" value="1"/>
</dbReference>
<evidence type="ECO:0000256" key="2">
    <source>
        <dbReference type="ARBA" id="ARBA00023012"/>
    </source>
</evidence>
<dbReference type="Gene3D" id="3.30.450.20">
    <property type="entry name" value="PAS domain"/>
    <property type="match status" value="1"/>
</dbReference>
<dbReference type="Gene3D" id="3.40.50.2300">
    <property type="match status" value="1"/>
</dbReference>
<dbReference type="Proteomes" id="UP001596145">
    <property type="component" value="Unassembled WGS sequence"/>
</dbReference>